<dbReference type="EMBL" id="MCGO01000084">
    <property type="protein sequence ID" value="ORY30113.1"/>
    <property type="molecule type" value="Genomic_DNA"/>
</dbReference>
<dbReference type="InterPro" id="IPR009057">
    <property type="entry name" value="Homeodomain-like_sf"/>
</dbReference>
<dbReference type="OrthoDB" id="2158651at2759"/>
<accession>A0A1Y2B5M1</accession>
<dbReference type="SUPFAM" id="SSF46689">
    <property type="entry name" value="Homeodomain-like"/>
    <property type="match status" value="1"/>
</dbReference>
<reference evidence="1 2" key="1">
    <citation type="submission" date="2016-07" db="EMBL/GenBank/DDBJ databases">
        <title>Pervasive Adenine N6-methylation of Active Genes in Fungi.</title>
        <authorList>
            <consortium name="DOE Joint Genome Institute"/>
            <person name="Mondo S.J."/>
            <person name="Dannebaum R.O."/>
            <person name="Kuo R.C."/>
            <person name="Labutti K."/>
            <person name="Haridas S."/>
            <person name="Kuo A."/>
            <person name="Salamov A."/>
            <person name="Ahrendt S.R."/>
            <person name="Lipzen A."/>
            <person name="Sullivan W."/>
            <person name="Andreopoulos W.B."/>
            <person name="Clum A."/>
            <person name="Lindquist E."/>
            <person name="Daum C."/>
            <person name="Ramamoorthy G.K."/>
            <person name="Gryganskyi A."/>
            <person name="Culley D."/>
            <person name="Magnuson J.K."/>
            <person name="James T.Y."/>
            <person name="O'Malley M.A."/>
            <person name="Stajich J.E."/>
            <person name="Spatafora J.W."/>
            <person name="Visel A."/>
            <person name="Grigoriev I.V."/>
        </authorList>
    </citation>
    <scope>NUCLEOTIDE SEQUENCE [LARGE SCALE GENOMIC DNA]</scope>
    <source>
        <strain evidence="1 2">JEL800</strain>
    </source>
</reference>
<proteinExistence type="predicted"/>
<protein>
    <submittedName>
        <fullName evidence="1">Uncharacterized protein</fullName>
    </submittedName>
</protein>
<evidence type="ECO:0000313" key="1">
    <source>
        <dbReference type="EMBL" id="ORY30113.1"/>
    </source>
</evidence>
<gene>
    <name evidence="1" type="ORF">BCR33DRAFT_724430</name>
</gene>
<keyword evidence="2" id="KW-1185">Reference proteome</keyword>
<dbReference type="Proteomes" id="UP000193642">
    <property type="component" value="Unassembled WGS sequence"/>
</dbReference>
<sequence>MGSSTSSVSSKSSSVVVGHRQRFSFREDALLSEAVQKASTKKDAKVLAMNVLSHRQKTSVVARLKSLGLLKSFDNNFNKNTASGSVKEVPEKKVFKGIQDWSHVHSKALVEAVEAFGFKWTLVASDPLLSGWRTEFLLNQYWTAVNHATKNDPPPSKKWTPELDALLTEKVSKLWGKSSRPWTDLAETKEFSMFTPMQLYYRWTTVADPLVKSVGTASSTGFGWGIEEDRALLEECAKQGPGRIRYHRIHHPLLTCYGTAHLRVRHHALTSNRVWTPEQDARIQSFNTETKGIRNRWVKLAQEFGDGIRPRQLFERSLELRATKFKTGAFSKEEDDLIVATVKECCGGFDLRVYKKQGNGGRDLYDVIASDGFSTGIWATIGGKLSRDPRNVETRAFQIWRNKKESVFPEERLVELEEYLDMLGRGLKPEWSKLSHRFKFPSRNISSLAAARYSFWNSTADRYLMDVVTQVLDEAVVKTKAGSKLRLDHSELPVPQLVPSALLENVCLSKKVKPLDPPPDSQAPYEKLPEGQVSARELLQLAEKNLNLRIDYAFVRAGIYMKGIQDVSSVSGTVSDSIPTVSPLDTIQPGDDAVSVGGLTTKRTNAFSDFYTMFSHLIPWEIVSARLNQKLEVVVFAGRSYNSMPQDRMKDENGEWFVRRLPSGRKSYGGPYAIKFRGERCRRRWISLVKERLWNTDKW</sequence>
<evidence type="ECO:0000313" key="2">
    <source>
        <dbReference type="Proteomes" id="UP000193642"/>
    </source>
</evidence>
<name>A0A1Y2B5M1_9FUNG</name>
<comment type="caution">
    <text evidence="1">The sequence shown here is derived from an EMBL/GenBank/DDBJ whole genome shotgun (WGS) entry which is preliminary data.</text>
</comment>
<organism evidence="1 2">
    <name type="scientific">Rhizoclosmatium globosum</name>
    <dbReference type="NCBI Taxonomy" id="329046"/>
    <lineage>
        <taxon>Eukaryota</taxon>
        <taxon>Fungi</taxon>
        <taxon>Fungi incertae sedis</taxon>
        <taxon>Chytridiomycota</taxon>
        <taxon>Chytridiomycota incertae sedis</taxon>
        <taxon>Chytridiomycetes</taxon>
        <taxon>Chytridiales</taxon>
        <taxon>Chytriomycetaceae</taxon>
        <taxon>Rhizoclosmatium</taxon>
    </lineage>
</organism>
<dbReference type="AlphaFoldDB" id="A0A1Y2B5M1"/>